<protein>
    <submittedName>
        <fullName evidence="1">Uncharacterized protein</fullName>
    </submittedName>
</protein>
<accession>X1MKD1</accession>
<dbReference type="EMBL" id="BARV01016980">
    <property type="protein sequence ID" value="GAI32092.1"/>
    <property type="molecule type" value="Genomic_DNA"/>
</dbReference>
<evidence type="ECO:0000313" key="1">
    <source>
        <dbReference type="EMBL" id="GAI32092.1"/>
    </source>
</evidence>
<name>X1MKD1_9ZZZZ</name>
<gene>
    <name evidence="1" type="ORF">S06H3_29023</name>
</gene>
<proteinExistence type="predicted"/>
<dbReference type="AlphaFoldDB" id="X1MKD1"/>
<feature type="non-terminal residue" evidence="1">
    <location>
        <position position="1"/>
    </location>
</feature>
<comment type="caution">
    <text evidence="1">The sequence shown here is derived from an EMBL/GenBank/DDBJ whole genome shotgun (WGS) entry which is preliminary data.</text>
</comment>
<reference evidence="1" key="1">
    <citation type="journal article" date="2014" name="Front. Microbiol.">
        <title>High frequency of phylogenetically diverse reductive dehalogenase-homologous genes in deep subseafloor sedimentary metagenomes.</title>
        <authorList>
            <person name="Kawai M."/>
            <person name="Futagami T."/>
            <person name="Toyoda A."/>
            <person name="Takaki Y."/>
            <person name="Nishi S."/>
            <person name="Hori S."/>
            <person name="Arai W."/>
            <person name="Tsubouchi T."/>
            <person name="Morono Y."/>
            <person name="Uchiyama I."/>
            <person name="Ito T."/>
            <person name="Fujiyama A."/>
            <person name="Inagaki F."/>
            <person name="Takami H."/>
        </authorList>
    </citation>
    <scope>NUCLEOTIDE SEQUENCE</scope>
    <source>
        <strain evidence="1">Expedition CK06-06</strain>
    </source>
</reference>
<organism evidence="1">
    <name type="scientific">marine sediment metagenome</name>
    <dbReference type="NCBI Taxonomy" id="412755"/>
    <lineage>
        <taxon>unclassified sequences</taxon>
        <taxon>metagenomes</taxon>
        <taxon>ecological metagenomes</taxon>
    </lineage>
</organism>
<sequence length="205" mass="21696">LTNLTPATVTGGIAINALGRLPIGVYKGTAAFWDLDKAVNQPLVLVEQKYVNGILDAREPNYDLLNIAVPALDPIGTAHTGTLTVPAGEIWYVNTIIGRSAIPGAGSQIGFNWYCSMWTDRVGALGHGQPYHGVEALSAVNTAAVHFDDFHTTGPLFNQFAKDALLRLPAGTVLTAIFTTRTLATTPAAACTFEVYGFIGKILVA</sequence>